<dbReference type="InterPro" id="IPR014942">
    <property type="entry name" value="AbiEii"/>
</dbReference>
<comment type="caution">
    <text evidence="1">The sequence shown here is derived from an EMBL/GenBank/DDBJ whole genome shotgun (WGS) entry which is preliminary data.</text>
</comment>
<reference evidence="1 2" key="1">
    <citation type="journal article" date="2023" name="Int. J. Syst. Evol. Microbiol.">
        <title>Lactiplantibacillus brownii sp. nov., a novel psychrotolerant species isolated from sauerkraut.</title>
        <authorList>
            <person name="Heng Y.C."/>
            <person name="Silvaraju S."/>
            <person name="Lee J.K.Y."/>
            <person name="Kittelmann S."/>
        </authorList>
    </citation>
    <scope>NUCLEOTIDE SEQUENCE [LARGE SCALE GENOMIC DNA]</scope>
    <source>
        <strain evidence="1 2">WILCCON 0030</strain>
    </source>
</reference>
<name>A0ABU1AA63_9LACO</name>
<sequence length="286" mass="32714">MTKNSSREQGVKDKLKVKRDETNVDYNILLKKYFIDEFLRLLSKSTYRTKFIWKGGFVLSAITGVEKRTTVDLDTMLQGVTVDKASLTDIVNQIIGLSDPVGCQYVLKSIEPIQEKNAYQGLRIDLQGKLGQMQDNFHLDIATGEKLIPSAMSWNYQPLIGNKIGISIYRPERILAEKIQTILTRSIANTRMKDFFDIYLISHLAIAIEIEPALLAEAIQAVMLERGTADLLVEWRMILDIIAQDSLMHRRWIDYRTKHDFVKAVTFAETIEATKDCLQKIVIEDN</sequence>
<keyword evidence="2" id="KW-1185">Reference proteome</keyword>
<dbReference type="Pfam" id="PF08843">
    <property type="entry name" value="AbiEii"/>
    <property type="match status" value="1"/>
</dbReference>
<dbReference type="RefSeq" id="WP_308703541.1">
    <property type="nucleotide sequence ID" value="NZ_AP027463.1"/>
</dbReference>
<dbReference type="EMBL" id="JAVCWF010000001">
    <property type="protein sequence ID" value="MDQ7937824.1"/>
    <property type="molecule type" value="Genomic_DNA"/>
</dbReference>
<accession>A0ABU1AA63</accession>
<dbReference type="GO" id="GO:0016779">
    <property type="term" value="F:nucleotidyltransferase activity"/>
    <property type="evidence" value="ECO:0007669"/>
    <property type="project" value="UniProtKB-KW"/>
</dbReference>
<keyword evidence="1" id="KW-0548">Nucleotidyltransferase</keyword>
<dbReference type="Proteomes" id="UP001227831">
    <property type="component" value="Unassembled WGS sequence"/>
</dbReference>
<evidence type="ECO:0000313" key="1">
    <source>
        <dbReference type="EMBL" id="MDQ7937824.1"/>
    </source>
</evidence>
<gene>
    <name evidence="1" type="ORF">RA086_09405</name>
</gene>
<proteinExistence type="predicted"/>
<organism evidence="1 2">
    <name type="scientific">Lactiplantibacillus brownii</name>
    <dbReference type="NCBI Taxonomy" id="3069269"/>
    <lineage>
        <taxon>Bacteria</taxon>
        <taxon>Bacillati</taxon>
        <taxon>Bacillota</taxon>
        <taxon>Bacilli</taxon>
        <taxon>Lactobacillales</taxon>
        <taxon>Lactobacillaceae</taxon>
        <taxon>Lactiplantibacillus</taxon>
    </lineage>
</organism>
<protein>
    <submittedName>
        <fullName evidence="1">Nucleotidyl transferase AbiEii/AbiGii toxin family protein</fullName>
    </submittedName>
</protein>
<evidence type="ECO:0000313" key="2">
    <source>
        <dbReference type="Proteomes" id="UP001227831"/>
    </source>
</evidence>
<keyword evidence="1" id="KW-0808">Transferase</keyword>